<evidence type="ECO:0000256" key="2">
    <source>
        <dbReference type="ARBA" id="ARBA00009743"/>
    </source>
</evidence>
<dbReference type="CDD" id="cd20096">
    <property type="entry name" value="MBT_SFMBT_rpt4"/>
    <property type="match status" value="1"/>
</dbReference>
<comment type="subcellular location">
    <subcellularLocation>
        <location evidence="1">Lysosome</location>
    </subcellularLocation>
</comment>
<dbReference type="CDD" id="cd14792">
    <property type="entry name" value="GH27"/>
    <property type="match status" value="1"/>
</dbReference>
<dbReference type="SMART" id="SM00561">
    <property type="entry name" value="MBT"/>
    <property type="match status" value="4"/>
</dbReference>
<dbReference type="PANTHER" id="PTHR11452:SF86">
    <property type="entry name" value="ALPHA-GALACTOSIDASE"/>
    <property type="match status" value="1"/>
</dbReference>
<reference evidence="16" key="1">
    <citation type="submission" date="2020-01" db="EMBL/GenBank/DDBJ databases">
        <title>Draft genome sequence of the Termite Coptotermes fromosanus.</title>
        <authorList>
            <person name="Itakura S."/>
            <person name="Yosikawa Y."/>
            <person name="Umezawa K."/>
        </authorList>
    </citation>
    <scope>NUCLEOTIDE SEQUENCE [LARGE SCALE GENOMIC DNA]</scope>
</reference>
<dbReference type="PANTHER" id="PTHR11452">
    <property type="entry name" value="ALPHA-GALACTOSIDASE/ALPHA-N-ACETYLGALACTOSAMINIDASE"/>
    <property type="match status" value="1"/>
</dbReference>
<dbReference type="InterPro" id="IPR038348">
    <property type="entry name" value="SLED_sf"/>
</dbReference>
<dbReference type="GO" id="GO:0006629">
    <property type="term" value="P:lipid metabolic process"/>
    <property type="evidence" value="ECO:0007669"/>
    <property type="project" value="UniProtKB-KW"/>
</dbReference>
<comment type="caution">
    <text evidence="15">The sequence shown here is derived from an EMBL/GenBank/DDBJ whole genome shotgun (WGS) entry which is preliminary data.</text>
</comment>
<feature type="compositionally biased region" description="Basic residues" evidence="12">
    <location>
        <begin position="1171"/>
        <end position="1180"/>
    </location>
</feature>
<dbReference type="SUPFAM" id="SSF47769">
    <property type="entry name" value="SAM/Pointed domain"/>
    <property type="match status" value="1"/>
</dbReference>
<feature type="domain" description="Alpha galactosidase A C-terminal" evidence="14">
    <location>
        <begin position="260"/>
        <end position="347"/>
    </location>
</feature>
<dbReference type="InterPro" id="IPR021987">
    <property type="entry name" value="SLED"/>
</dbReference>
<evidence type="ECO:0000256" key="10">
    <source>
        <dbReference type="PROSITE-ProRule" id="PRU00459"/>
    </source>
</evidence>
<evidence type="ECO:0000256" key="6">
    <source>
        <dbReference type="ARBA" id="ARBA00023157"/>
    </source>
</evidence>
<dbReference type="FunFam" id="2.60.40.1180:FF:000032">
    <property type="entry name" value="Alpha-galactosidase"/>
    <property type="match status" value="1"/>
</dbReference>
<dbReference type="CDD" id="cd20094">
    <property type="entry name" value="MBT_SFMBT_rpt2"/>
    <property type="match status" value="1"/>
</dbReference>
<dbReference type="PROSITE" id="PS00512">
    <property type="entry name" value="ALPHA_GALACTOSIDASE"/>
    <property type="match status" value="1"/>
</dbReference>
<dbReference type="Pfam" id="PF02820">
    <property type="entry name" value="MBT"/>
    <property type="match status" value="4"/>
</dbReference>
<evidence type="ECO:0000256" key="9">
    <source>
        <dbReference type="ARBA" id="ARBA00023295"/>
    </source>
</evidence>
<evidence type="ECO:0000256" key="5">
    <source>
        <dbReference type="ARBA" id="ARBA00023098"/>
    </source>
</evidence>
<evidence type="ECO:0000256" key="4">
    <source>
        <dbReference type="ARBA" id="ARBA00022801"/>
    </source>
</evidence>
<dbReference type="GO" id="GO:0016139">
    <property type="term" value="P:glycoside catabolic process"/>
    <property type="evidence" value="ECO:0007669"/>
    <property type="project" value="TreeGrafter"/>
</dbReference>
<dbReference type="CDD" id="cd20095">
    <property type="entry name" value="MBT_SFMBT_rpt3"/>
    <property type="match status" value="1"/>
</dbReference>
<dbReference type="Gene3D" id="2.30.30.140">
    <property type="match status" value="4"/>
</dbReference>
<dbReference type="SUPFAM" id="SSF51011">
    <property type="entry name" value="Glycosyl hydrolase domain"/>
    <property type="match status" value="1"/>
</dbReference>
<evidence type="ECO:0000313" key="16">
    <source>
        <dbReference type="Proteomes" id="UP000502823"/>
    </source>
</evidence>
<keyword evidence="9 11" id="KW-0326">Glycosidase</keyword>
<dbReference type="GO" id="GO:0005634">
    <property type="term" value="C:nucleus"/>
    <property type="evidence" value="ECO:0007669"/>
    <property type="project" value="InterPro"/>
</dbReference>
<dbReference type="FunFam" id="3.20.20.70:FF:000197">
    <property type="entry name" value="Alpha-galactosidase"/>
    <property type="match status" value="1"/>
</dbReference>
<keyword evidence="5" id="KW-0443">Lipid metabolism</keyword>
<dbReference type="InterPro" id="IPR035373">
    <property type="entry name" value="Melibiase/NAGA_C"/>
</dbReference>
<dbReference type="OrthoDB" id="5917609at2759"/>
<keyword evidence="6 11" id="KW-1015">Disulfide bond</keyword>
<feature type="region of interest" description="Disordered" evidence="12">
    <location>
        <begin position="1208"/>
        <end position="1252"/>
    </location>
</feature>
<dbReference type="InterPro" id="IPR002241">
    <property type="entry name" value="Glyco_hydro_27"/>
</dbReference>
<comment type="subunit">
    <text evidence="3 11">Homodimer.</text>
</comment>
<protein>
    <recommendedName>
        <fullName evidence="11">Alpha-galactosidase</fullName>
        <ecNumber evidence="11">3.2.1.-</ecNumber>
    </recommendedName>
</protein>
<dbReference type="GO" id="GO:0004557">
    <property type="term" value="F:alpha-galactosidase activity"/>
    <property type="evidence" value="ECO:0007669"/>
    <property type="project" value="TreeGrafter"/>
</dbReference>
<dbReference type="SUPFAM" id="SSF63748">
    <property type="entry name" value="Tudor/PWWP/MBT"/>
    <property type="match status" value="4"/>
</dbReference>
<dbReference type="Pfam" id="PF16499">
    <property type="entry name" value="Melibiase_2"/>
    <property type="match status" value="1"/>
</dbReference>
<evidence type="ECO:0000256" key="7">
    <source>
        <dbReference type="ARBA" id="ARBA00023180"/>
    </source>
</evidence>
<dbReference type="InterPro" id="IPR013785">
    <property type="entry name" value="Aldolase_TIM"/>
</dbReference>
<feature type="non-terminal residue" evidence="15">
    <location>
        <position position="1"/>
    </location>
</feature>
<evidence type="ECO:0000259" key="13">
    <source>
        <dbReference type="Pfam" id="PF12140"/>
    </source>
</evidence>
<accession>A0A6L2PIA3</accession>
<organism evidence="15 16">
    <name type="scientific">Coptotermes formosanus</name>
    <name type="common">Formosan subterranean termite</name>
    <dbReference type="NCBI Taxonomy" id="36987"/>
    <lineage>
        <taxon>Eukaryota</taxon>
        <taxon>Metazoa</taxon>
        <taxon>Ecdysozoa</taxon>
        <taxon>Arthropoda</taxon>
        <taxon>Hexapoda</taxon>
        <taxon>Insecta</taxon>
        <taxon>Pterygota</taxon>
        <taxon>Neoptera</taxon>
        <taxon>Polyneoptera</taxon>
        <taxon>Dictyoptera</taxon>
        <taxon>Blattodea</taxon>
        <taxon>Blattoidea</taxon>
        <taxon>Termitoidae</taxon>
        <taxon>Rhinotermitidae</taxon>
        <taxon>Coptotermes</taxon>
    </lineage>
</organism>
<dbReference type="EC" id="3.2.1.-" evidence="11"/>
<evidence type="ECO:0000256" key="8">
    <source>
        <dbReference type="ARBA" id="ARBA00023228"/>
    </source>
</evidence>
<feature type="repeat" description="MBT" evidence="10">
    <location>
        <begin position="573"/>
        <end position="674"/>
    </location>
</feature>
<dbReference type="GO" id="GO:0009311">
    <property type="term" value="P:oligosaccharide metabolic process"/>
    <property type="evidence" value="ECO:0007669"/>
    <property type="project" value="TreeGrafter"/>
</dbReference>
<dbReference type="PRINTS" id="PR00740">
    <property type="entry name" value="GLHYDRLASE27"/>
</dbReference>
<dbReference type="Gene3D" id="2.60.40.1180">
    <property type="entry name" value="Golgi alpha-mannosidase II"/>
    <property type="match status" value="1"/>
</dbReference>
<dbReference type="InParanoid" id="A0A6L2PIA3"/>
<evidence type="ECO:0000256" key="11">
    <source>
        <dbReference type="RuleBase" id="RU361168"/>
    </source>
</evidence>
<evidence type="ECO:0000256" key="3">
    <source>
        <dbReference type="ARBA" id="ARBA00011738"/>
    </source>
</evidence>
<dbReference type="InterPro" id="IPR004092">
    <property type="entry name" value="Mbt"/>
</dbReference>
<feature type="region of interest" description="Disordered" evidence="12">
    <location>
        <begin position="1090"/>
        <end position="1110"/>
    </location>
</feature>
<evidence type="ECO:0000256" key="1">
    <source>
        <dbReference type="ARBA" id="ARBA00004371"/>
    </source>
</evidence>
<feature type="domain" description="SLED" evidence="13">
    <location>
        <begin position="942"/>
        <end position="1056"/>
    </location>
</feature>
<dbReference type="Gene3D" id="3.90.1150.190">
    <property type="entry name" value="SLED domain"/>
    <property type="match status" value="1"/>
</dbReference>
<keyword evidence="8" id="KW-0458">Lysosome</keyword>
<name>A0A6L2PIA3_COPFO</name>
<feature type="compositionally biased region" description="Polar residues" evidence="12">
    <location>
        <begin position="1210"/>
        <end position="1252"/>
    </location>
</feature>
<keyword evidence="7" id="KW-0325">Glycoprotein</keyword>
<feature type="repeat" description="MBT" evidence="10">
    <location>
        <begin position="686"/>
        <end position="796"/>
    </location>
</feature>
<keyword evidence="4 11" id="KW-0378">Hydrolase</keyword>
<dbReference type="CDD" id="cd20093">
    <property type="entry name" value="MBT_SFMBT_rpt1"/>
    <property type="match status" value="1"/>
</dbReference>
<dbReference type="InterPro" id="IPR000111">
    <property type="entry name" value="Glyco_hydro_27/36_CS"/>
</dbReference>
<dbReference type="PROSITE" id="PS51079">
    <property type="entry name" value="MBT"/>
    <property type="match status" value="4"/>
</dbReference>
<feature type="compositionally biased region" description="Basic residues" evidence="12">
    <location>
        <begin position="1100"/>
        <end position="1110"/>
    </location>
</feature>
<feature type="repeat" description="MBT" evidence="10">
    <location>
        <begin position="462"/>
        <end position="565"/>
    </location>
</feature>
<dbReference type="InterPro" id="IPR017853">
    <property type="entry name" value="GH"/>
</dbReference>
<dbReference type="Gene3D" id="3.20.20.70">
    <property type="entry name" value="Aldolase class I"/>
    <property type="match status" value="1"/>
</dbReference>
<feature type="region of interest" description="Disordered" evidence="12">
    <location>
        <begin position="1143"/>
        <end position="1194"/>
    </location>
</feature>
<dbReference type="Pfam" id="PF17450">
    <property type="entry name" value="Melibiase_2_C"/>
    <property type="match status" value="1"/>
</dbReference>
<evidence type="ECO:0000256" key="12">
    <source>
        <dbReference type="SAM" id="MobiDB-lite"/>
    </source>
</evidence>
<feature type="repeat" description="MBT" evidence="10">
    <location>
        <begin position="806"/>
        <end position="905"/>
    </location>
</feature>
<evidence type="ECO:0000259" key="14">
    <source>
        <dbReference type="Pfam" id="PF17450"/>
    </source>
</evidence>
<dbReference type="InterPro" id="IPR013761">
    <property type="entry name" value="SAM/pointed_sf"/>
</dbReference>
<proteinExistence type="inferred from homology"/>
<feature type="non-terminal residue" evidence="15">
    <location>
        <position position="1342"/>
    </location>
</feature>
<dbReference type="Gene3D" id="1.10.150.50">
    <property type="entry name" value="Transcription Factor, Ets-1"/>
    <property type="match status" value="1"/>
</dbReference>
<dbReference type="GO" id="GO:0006355">
    <property type="term" value="P:regulation of DNA-templated transcription"/>
    <property type="evidence" value="ECO:0007669"/>
    <property type="project" value="InterPro"/>
</dbReference>
<dbReference type="GO" id="GO:0005764">
    <property type="term" value="C:lysosome"/>
    <property type="evidence" value="ECO:0007669"/>
    <property type="project" value="UniProtKB-SubCell"/>
</dbReference>
<keyword evidence="16" id="KW-1185">Reference proteome</keyword>
<comment type="similarity">
    <text evidence="2 11">Belongs to the glycosyl hydrolase 27 family.</text>
</comment>
<dbReference type="EMBL" id="BLKM01000358">
    <property type="protein sequence ID" value="GFG32293.1"/>
    <property type="molecule type" value="Genomic_DNA"/>
</dbReference>
<gene>
    <name evidence="15" type="ORF">Cfor_02690</name>
</gene>
<sequence length="1342" mass="152892">DRLFRTMTDLVVSEGYATLGYEYINIDDCWLEKERSYTGELVPDRLRFPYGLRDLSDYVHAKGLKFGIYEDYGNYTCAGYPGILGYLETDAETFASWNVDYVKLDGCYSHPRDMDRGYPEFGFHLNRTGRPMVYSCSWPVYQIYSGISPNYSSIVEHCNLWRNFDDIQDSWASVEAIIDYYGNNQDVIVPNAGPGHWNDPDMLIIGNFGLSYEQSKTQMALWAILAAPLLMSVDLRTIRPEYKAILQNKKIIAVDQDLLGYQGRRIYKHNGIEIWARPITPVYQNYFSYAVAFVNRRTDGTPSDVAVTLRELGLMNPGGYSVEDLYEDVNYGVLTPLTKIKVKVNPSDILAAVVLFMQAQVYEMLCGSCELTDRCCQTPVLKPAVSNFSRKEEEHCRIFCWAYRNFSVSFIKIKVVGCDFYTTWNVSENIHSRERVKMAESDSDVLEVNVDPEEEKKNCEALNGSNRFQLVPMTSCLKDWCFPDCQVEQSLQSGLREGMMLEVPNRANPSTYWMASIVMACGPLLRLRFVGQEGDRTQDFWCDLTKVQVYPLGWCREHHLRLQPPSELQPKLLDYEAFAIRAVQNAESVPPELLSGDGLTPVDRIKQGMKVEVQDKMDPYRLWVATIIENVGGRLLLRYDTPDSSSPDFWLFHSSQRLFPMGWTADKGSPWVLQWPSHMKTHHGNEEWEAVMEMAKEDARRVPLPPDLFENNYCSIPVHKFAVGMKLEAVHPHNKVEICPASVIRVFPPYYFLIQVDSYPTTDTEDTDSCRLCTAEDPYIFPAGWAQEHELRLTHPRGWTTSKEEFDWSEYLEVTKSHAVPASSFSHLGCAKDLGFAQEMKLEAVNPENQHQICAASIVKIIDHLLWIHLESNDSFHPNHIVSMDSHDIFPVGWCESSSYPLKPPRSYQTPVKQDHNEVHVGGQKEMSVGSGPQQQQRSYWCPKIYFNHKCFSGPFLSKGKLAQLPKAVGPGPVTLVMREVLSMLISVAYKSSRVLKELQTDGKPEPGMHLEILKAKYKTNTYRASVALVTSADQVPSFCKAICRKLQVCPFLFGPISIGENNCPENCSTLSKTRFTQYWVHGKRKIGRPKGETSNIVPRPKKKRGRKKLLANTKVEAECDVEEEYNMETADDIQSYVLRHDTGMNAEGNDSDASQEMADTGSVGSVGNGSRRKYHKKKFPRSEMKTRGAKLPNFALQMRAGHWTRKQWKTNSEDASYVDTRSSSSVLSNVDMKTNDSNQDSVQGDSHSSLPSLCTREKQLPDYQIELDSNPLHWTREDVYQYLIKTDDCAAVAQKSKDELIDGQAFMMLNFPTVRENLSLGLRQAVRLCKHIERVKLAFYL</sequence>
<dbReference type="Proteomes" id="UP000502823">
    <property type="component" value="Unassembled WGS sequence"/>
</dbReference>
<dbReference type="InterPro" id="IPR013780">
    <property type="entry name" value="Glyco_hydro_b"/>
</dbReference>
<dbReference type="SUPFAM" id="SSF51445">
    <property type="entry name" value="(Trans)glycosidases"/>
    <property type="match status" value="1"/>
</dbReference>
<dbReference type="Pfam" id="PF12140">
    <property type="entry name" value="SLED"/>
    <property type="match status" value="1"/>
</dbReference>
<evidence type="ECO:0000313" key="15">
    <source>
        <dbReference type="EMBL" id="GFG32293.1"/>
    </source>
</evidence>